<keyword evidence="3" id="KW-1185">Reference proteome</keyword>
<dbReference type="STRING" id="765440.A0A0C3F6A8"/>
<dbReference type="EMBL" id="KN833005">
    <property type="protein sequence ID" value="KIM80135.1"/>
    <property type="molecule type" value="Genomic_DNA"/>
</dbReference>
<protein>
    <recommendedName>
        <fullName evidence="1">SMP-30/Gluconolactonase/LRE-like region domain-containing protein</fullName>
    </recommendedName>
</protein>
<dbReference type="OrthoDB" id="423498at2759"/>
<reference evidence="2 3" key="1">
    <citation type="submission" date="2014-04" db="EMBL/GenBank/DDBJ databases">
        <authorList>
            <consortium name="DOE Joint Genome Institute"/>
            <person name="Kuo A."/>
            <person name="Tarkka M."/>
            <person name="Buscot F."/>
            <person name="Kohler A."/>
            <person name="Nagy L.G."/>
            <person name="Floudas D."/>
            <person name="Copeland A."/>
            <person name="Barry K.W."/>
            <person name="Cichocki N."/>
            <person name="Veneault-Fourrey C."/>
            <person name="LaButti K."/>
            <person name="Lindquist E.A."/>
            <person name="Lipzen A."/>
            <person name="Lundell T."/>
            <person name="Morin E."/>
            <person name="Murat C."/>
            <person name="Sun H."/>
            <person name="Tunlid A."/>
            <person name="Henrissat B."/>
            <person name="Grigoriev I.V."/>
            <person name="Hibbett D.S."/>
            <person name="Martin F."/>
            <person name="Nordberg H.P."/>
            <person name="Cantor M.N."/>
            <person name="Hua S.X."/>
        </authorList>
    </citation>
    <scope>NUCLEOTIDE SEQUENCE [LARGE SCALE GENOMIC DNA]</scope>
    <source>
        <strain evidence="2 3">F 1598</strain>
    </source>
</reference>
<sequence>MSAMTASNFTSQTRMAVTNTSQSVFIDPRSFAVLGANSSLFRNSSGTQFFNPTSSSPPFFQIFDDSFRLLLGPSPSLHLIASNDSYAFAHEAPIWVESTNEVFFAANSGGTLGMSDIDHNSKVGKISVKEAEKALSAPGNNGTIQVSVTELDLPDTVQMTNGGTGPLKGSLLLSTSGRGLLPPSLVLVNPHPPYNATVLLDNYYGRQFNSLNDVKVHPGSGKIFVVDVGYGYANHFRPIPLMPNQVYRFDQDTGSVRVIADGFNRCNGLAFTGDGKTAYVTDTGAAAGILGNNQTQPATIYAYDVHPTTQAFANRRVFAYSDTGIPDGIQVDKQGNVWSGNGDGVHVWNAEGTLLGKIFLNTTSANFVFAGKGKLVILAETKIYLAKIAAEGLDLASF</sequence>
<name>A0A0C3F6A8_PILCF</name>
<dbReference type="AlphaFoldDB" id="A0A0C3F6A8"/>
<reference evidence="3" key="2">
    <citation type="submission" date="2015-01" db="EMBL/GenBank/DDBJ databases">
        <title>Evolutionary Origins and Diversification of the Mycorrhizal Mutualists.</title>
        <authorList>
            <consortium name="DOE Joint Genome Institute"/>
            <consortium name="Mycorrhizal Genomics Consortium"/>
            <person name="Kohler A."/>
            <person name="Kuo A."/>
            <person name="Nagy L.G."/>
            <person name="Floudas D."/>
            <person name="Copeland A."/>
            <person name="Barry K.W."/>
            <person name="Cichocki N."/>
            <person name="Veneault-Fourrey C."/>
            <person name="LaButti K."/>
            <person name="Lindquist E.A."/>
            <person name="Lipzen A."/>
            <person name="Lundell T."/>
            <person name="Morin E."/>
            <person name="Murat C."/>
            <person name="Riley R."/>
            <person name="Ohm R."/>
            <person name="Sun H."/>
            <person name="Tunlid A."/>
            <person name="Henrissat B."/>
            <person name="Grigoriev I.V."/>
            <person name="Hibbett D.S."/>
            <person name="Martin F."/>
        </authorList>
    </citation>
    <scope>NUCLEOTIDE SEQUENCE [LARGE SCALE GENOMIC DNA]</scope>
    <source>
        <strain evidence="3">F 1598</strain>
    </source>
</reference>
<evidence type="ECO:0000313" key="3">
    <source>
        <dbReference type="Proteomes" id="UP000054166"/>
    </source>
</evidence>
<evidence type="ECO:0000313" key="2">
    <source>
        <dbReference type="EMBL" id="KIM80135.1"/>
    </source>
</evidence>
<dbReference type="InterPro" id="IPR011042">
    <property type="entry name" value="6-blade_b-propeller_TolB-like"/>
</dbReference>
<accession>A0A0C3F6A8</accession>
<dbReference type="HOGENOM" id="CLU_036110_1_2_1"/>
<dbReference type="Proteomes" id="UP000054166">
    <property type="component" value="Unassembled WGS sequence"/>
</dbReference>
<gene>
    <name evidence="2" type="ORF">PILCRDRAFT_9703</name>
</gene>
<dbReference type="InterPro" id="IPR013658">
    <property type="entry name" value="SGL"/>
</dbReference>
<proteinExistence type="predicted"/>
<dbReference type="Pfam" id="PF08450">
    <property type="entry name" value="SGL"/>
    <property type="match status" value="1"/>
</dbReference>
<dbReference type="PANTHER" id="PTHR47064">
    <property type="entry name" value="PUTATIVE (AFU_ORTHOLOGUE AFUA_1G08990)-RELATED"/>
    <property type="match status" value="1"/>
</dbReference>
<dbReference type="SUPFAM" id="SSF63829">
    <property type="entry name" value="Calcium-dependent phosphotriesterase"/>
    <property type="match status" value="1"/>
</dbReference>
<dbReference type="InterPro" id="IPR052988">
    <property type="entry name" value="Oryzine_lactonohydrolase"/>
</dbReference>
<organism evidence="2 3">
    <name type="scientific">Piloderma croceum (strain F 1598)</name>
    <dbReference type="NCBI Taxonomy" id="765440"/>
    <lineage>
        <taxon>Eukaryota</taxon>
        <taxon>Fungi</taxon>
        <taxon>Dikarya</taxon>
        <taxon>Basidiomycota</taxon>
        <taxon>Agaricomycotina</taxon>
        <taxon>Agaricomycetes</taxon>
        <taxon>Agaricomycetidae</taxon>
        <taxon>Atheliales</taxon>
        <taxon>Atheliaceae</taxon>
        <taxon>Piloderma</taxon>
    </lineage>
</organism>
<feature type="domain" description="SMP-30/Gluconolactonase/LRE-like region" evidence="1">
    <location>
        <begin position="134"/>
        <end position="373"/>
    </location>
</feature>
<dbReference type="PANTHER" id="PTHR47064:SF2">
    <property type="entry name" value="SMP-30_GLUCONOLACTONASE_LRE-LIKE REGION DOMAIN-CONTAINING PROTEIN-RELATED"/>
    <property type="match status" value="1"/>
</dbReference>
<dbReference type="InParanoid" id="A0A0C3F6A8"/>
<evidence type="ECO:0000259" key="1">
    <source>
        <dbReference type="Pfam" id="PF08450"/>
    </source>
</evidence>
<dbReference type="Gene3D" id="2.120.10.30">
    <property type="entry name" value="TolB, C-terminal domain"/>
    <property type="match status" value="1"/>
</dbReference>